<dbReference type="Gene3D" id="3.40.50.1000">
    <property type="entry name" value="HAD superfamily/HAD-like"/>
    <property type="match status" value="1"/>
</dbReference>
<dbReference type="OrthoDB" id="9793014at2"/>
<dbReference type="PANTHER" id="PTHR43434">
    <property type="entry name" value="PHOSPHOGLYCOLATE PHOSPHATASE"/>
    <property type="match status" value="1"/>
</dbReference>
<dbReference type="AlphaFoldDB" id="A0A4U8TLZ5"/>
<sequence>MSDKELQNIRDNTKDVIVLFDLDGTLVDSTQAIYASFCDAYKKMGQKAPSLESVKNTIGHTLEDMFLQNGADSNKVAEYVHYYRICYRSLMEEGTHLLPLVKEAIIEAHSFAYLGVVTTKRGDFSQILLEKLGVWQYFECIVGIESITHPKPSPEPIFKALEMLHITQKDIVKQKIYMVGDTHLDLSAAQRAEINAVGVLCGFGKREDMEQFNVPLCESTFEAVRYIAQKCSI</sequence>
<dbReference type="InterPro" id="IPR050155">
    <property type="entry name" value="HAD-like_hydrolase_sf"/>
</dbReference>
<evidence type="ECO:0000256" key="3">
    <source>
        <dbReference type="ARBA" id="ARBA00006171"/>
    </source>
</evidence>
<reference evidence="5 6" key="1">
    <citation type="journal article" date="2014" name="Genome Announc.">
        <title>Draft genome sequences of eight enterohepatic helicobacter species isolated from both laboratory and wild rodents.</title>
        <authorList>
            <person name="Sheh A."/>
            <person name="Shen Z."/>
            <person name="Fox J.G."/>
        </authorList>
    </citation>
    <scope>NUCLEOTIDE SEQUENCE [LARGE SCALE GENOMIC DNA]</scope>
    <source>
        <strain evidence="5 6">MIT 01-6451</strain>
    </source>
</reference>
<dbReference type="InterPro" id="IPR036412">
    <property type="entry name" value="HAD-like_sf"/>
</dbReference>
<comment type="pathway">
    <text evidence="2">Organic acid metabolism; glycolate biosynthesis; glycolate from 2-phosphoglycolate: step 1/1.</text>
</comment>
<dbReference type="EMBL" id="JRMQ02000007">
    <property type="protein sequence ID" value="TLE01540.1"/>
    <property type="molecule type" value="Genomic_DNA"/>
</dbReference>
<evidence type="ECO:0000313" key="6">
    <source>
        <dbReference type="Proteomes" id="UP000029707"/>
    </source>
</evidence>
<dbReference type="GO" id="GO:0008967">
    <property type="term" value="F:phosphoglycolate phosphatase activity"/>
    <property type="evidence" value="ECO:0007669"/>
    <property type="project" value="UniProtKB-EC"/>
</dbReference>
<evidence type="ECO:0000256" key="2">
    <source>
        <dbReference type="ARBA" id="ARBA00004818"/>
    </source>
</evidence>
<protein>
    <recommendedName>
        <fullName evidence="4">phosphoglycolate phosphatase</fullName>
        <ecNumber evidence="4">3.1.3.18</ecNumber>
    </recommendedName>
</protein>
<dbReference type="Gene3D" id="1.10.150.240">
    <property type="entry name" value="Putative phosphatase, domain 2"/>
    <property type="match status" value="1"/>
</dbReference>
<dbReference type="GO" id="GO:0005829">
    <property type="term" value="C:cytosol"/>
    <property type="evidence" value="ECO:0007669"/>
    <property type="project" value="TreeGrafter"/>
</dbReference>
<comment type="catalytic activity">
    <reaction evidence="1">
        <text>2-phosphoglycolate + H2O = glycolate + phosphate</text>
        <dbReference type="Rhea" id="RHEA:14369"/>
        <dbReference type="ChEBI" id="CHEBI:15377"/>
        <dbReference type="ChEBI" id="CHEBI:29805"/>
        <dbReference type="ChEBI" id="CHEBI:43474"/>
        <dbReference type="ChEBI" id="CHEBI:58033"/>
        <dbReference type="EC" id="3.1.3.18"/>
    </reaction>
</comment>
<dbReference type="GO" id="GO:0006281">
    <property type="term" value="P:DNA repair"/>
    <property type="evidence" value="ECO:0007669"/>
    <property type="project" value="TreeGrafter"/>
</dbReference>
<keyword evidence="6" id="KW-1185">Reference proteome</keyword>
<dbReference type="SFLD" id="SFLDS00003">
    <property type="entry name" value="Haloacid_Dehalogenase"/>
    <property type="match status" value="1"/>
</dbReference>
<dbReference type="SFLD" id="SFLDG01129">
    <property type="entry name" value="C1.5:_HAD__Beta-PGM__Phosphata"/>
    <property type="match status" value="1"/>
</dbReference>
<organism evidence="5 6">
    <name type="scientific">Helicobacter japonicus</name>
    <dbReference type="NCBI Taxonomy" id="425400"/>
    <lineage>
        <taxon>Bacteria</taxon>
        <taxon>Pseudomonadati</taxon>
        <taxon>Campylobacterota</taxon>
        <taxon>Epsilonproteobacteria</taxon>
        <taxon>Campylobacterales</taxon>
        <taxon>Helicobacteraceae</taxon>
        <taxon>Helicobacter</taxon>
    </lineage>
</organism>
<dbReference type="Proteomes" id="UP000029707">
    <property type="component" value="Unassembled WGS sequence"/>
</dbReference>
<keyword evidence="5" id="KW-0378">Hydrolase</keyword>
<dbReference type="PANTHER" id="PTHR43434:SF1">
    <property type="entry name" value="PHOSPHOGLYCOLATE PHOSPHATASE"/>
    <property type="match status" value="1"/>
</dbReference>
<dbReference type="Pfam" id="PF13419">
    <property type="entry name" value="HAD_2"/>
    <property type="match status" value="1"/>
</dbReference>
<dbReference type="InterPro" id="IPR023214">
    <property type="entry name" value="HAD_sf"/>
</dbReference>
<accession>A0A4U8TLZ5</accession>
<evidence type="ECO:0000256" key="1">
    <source>
        <dbReference type="ARBA" id="ARBA00000830"/>
    </source>
</evidence>
<evidence type="ECO:0000256" key="4">
    <source>
        <dbReference type="ARBA" id="ARBA00013078"/>
    </source>
</evidence>
<name>A0A4U8TLZ5_9HELI</name>
<dbReference type="SUPFAM" id="SSF56784">
    <property type="entry name" value="HAD-like"/>
    <property type="match status" value="1"/>
</dbReference>
<comment type="similarity">
    <text evidence="3">Belongs to the HAD-like hydrolase superfamily. CbbY/CbbZ/Gph/YieH family.</text>
</comment>
<dbReference type="InterPro" id="IPR041492">
    <property type="entry name" value="HAD_2"/>
</dbReference>
<dbReference type="STRING" id="425400.LS65_04215"/>
<dbReference type="RefSeq" id="WP_052061051.1">
    <property type="nucleotide sequence ID" value="NZ_CAJUDB010000007.1"/>
</dbReference>
<dbReference type="InterPro" id="IPR023198">
    <property type="entry name" value="PGP-like_dom2"/>
</dbReference>
<evidence type="ECO:0000313" key="5">
    <source>
        <dbReference type="EMBL" id="TLE01540.1"/>
    </source>
</evidence>
<comment type="caution">
    <text evidence="5">The sequence shown here is derived from an EMBL/GenBank/DDBJ whole genome shotgun (WGS) entry which is preliminary data.</text>
</comment>
<gene>
    <name evidence="5" type="ORF">LS65_006165</name>
</gene>
<proteinExistence type="inferred from homology"/>
<dbReference type="EC" id="3.1.3.18" evidence="4"/>